<name>A0A673ANE0_9TELE</name>
<reference evidence="8" key="3">
    <citation type="submission" date="2025-09" db="UniProtKB">
        <authorList>
            <consortium name="Ensembl"/>
        </authorList>
    </citation>
    <scope>IDENTIFICATION</scope>
</reference>
<dbReference type="Gene3D" id="1.10.720.30">
    <property type="entry name" value="SAP domain"/>
    <property type="match status" value="1"/>
</dbReference>
<evidence type="ECO:0000256" key="3">
    <source>
        <dbReference type="ARBA" id="ARBA00022553"/>
    </source>
</evidence>
<sequence>MKLSDVKKLKVSELRSRLKELGLDSKGLKAELVDRLWSASETQQLGQETKEQIDSPPPLQTAVEVCSAPTAAAVPTPCKPDSSTPEYTDTATQTDTEPGPPAALTAGGSGSEPGTRSQDKVGDVEGQQGDEDPPGGDTRALETEMGRGRAFYEFKEEIRYKRAKSPQTVLETGEVQEEDQDTVRIDPYGSHLHFEVGSDGFSGQPRFWTRFPLLWSGCRLTHGVLKGKVGFEVRLERKLLTTQLEEQRGVKLFGLRVGWSTEHTSLLLGEDELSFAYDSRAKKVSHGKEEEFGELLSEGDIIGCYAAFYTDGAVELSFHKNGRSMGVAFSVNASVLQGRPLFPHILCKSCSVRFLLDPTAPPWYPSPSGFTTLTGLPVGHRVHAAHPPPKAQSEVVLMVGLPGSGKSHWARTHMKQHPEKHYRLLGVEELLTCMMAGGQTDSRLQQASQCLTDLIKLAAQTPGNYILDQCNVLFSARRYKLQLFSGFRRHMVVVFPSADEWKRRLSEKEQIPETALLKLQVSCTLPDQQDDLLEELQYVELQQQEAQMLLQDFKDKARRLLPPIPKPEKKKPRQYKKRPYPHCPLQTQRIWDTQWTGLNGQSDGHKHRRQDDSDVRCCDFH</sequence>
<dbReference type="Pfam" id="PF00622">
    <property type="entry name" value="SPRY"/>
    <property type="match status" value="1"/>
</dbReference>
<dbReference type="GO" id="GO:0003723">
    <property type="term" value="F:RNA binding"/>
    <property type="evidence" value="ECO:0007669"/>
    <property type="project" value="TreeGrafter"/>
</dbReference>
<dbReference type="Gene3D" id="3.40.50.300">
    <property type="entry name" value="P-loop containing nucleotide triphosphate hydrolases"/>
    <property type="match status" value="1"/>
</dbReference>
<reference evidence="8" key="1">
    <citation type="submission" date="2019-06" db="EMBL/GenBank/DDBJ databases">
        <authorList>
            <consortium name="Wellcome Sanger Institute Data Sharing"/>
        </authorList>
    </citation>
    <scope>NUCLEOTIDE SEQUENCE [LARGE SCALE GENOMIC DNA]</scope>
</reference>
<dbReference type="InterPro" id="IPR027417">
    <property type="entry name" value="P-loop_NTPase"/>
</dbReference>
<dbReference type="Ensembl" id="ENSSORT00005030962.1">
    <property type="protein sequence ID" value="ENSSORP00005030118.1"/>
    <property type="gene ID" value="ENSSORG00005014383.1"/>
</dbReference>
<dbReference type="GO" id="GO:0005634">
    <property type="term" value="C:nucleus"/>
    <property type="evidence" value="ECO:0007669"/>
    <property type="project" value="UniProtKB-SubCell"/>
</dbReference>
<gene>
    <name evidence="8" type="primary">si:ch211-107m4.1</name>
</gene>
<dbReference type="Gene3D" id="2.60.120.920">
    <property type="match status" value="1"/>
</dbReference>
<dbReference type="Proteomes" id="UP000472271">
    <property type="component" value="Chromosome 10"/>
</dbReference>
<evidence type="ECO:0000256" key="5">
    <source>
        <dbReference type="SAM" id="MobiDB-lite"/>
    </source>
</evidence>
<evidence type="ECO:0000259" key="6">
    <source>
        <dbReference type="PROSITE" id="PS50188"/>
    </source>
</evidence>
<dbReference type="SMART" id="SM00513">
    <property type="entry name" value="SAP"/>
    <property type="match status" value="1"/>
</dbReference>
<dbReference type="InterPro" id="IPR001870">
    <property type="entry name" value="B30.2/SPRY"/>
</dbReference>
<dbReference type="InterPro" id="IPR013320">
    <property type="entry name" value="ConA-like_dom_sf"/>
</dbReference>
<keyword evidence="3" id="KW-0597">Phosphoprotein</keyword>
<keyword evidence="4" id="KW-0539">Nucleus</keyword>
<dbReference type="AlphaFoldDB" id="A0A673ANE0"/>
<evidence type="ECO:0000259" key="7">
    <source>
        <dbReference type="PROSITE" id="PS50800"/>
    </source>
</evidence>
<feature type="compositionally biased region" description="Basic and acidic residues" evidence="5">
    <location>
        <begin position="609"/>
        <end position="621"/>
    </location>
</feature>
<comment type="subcellular location">
    <subcellularLocation>
        <location evidence="1">Nucleus</location>
    </subcellularLocation>
</comment>
<reference evidence="8" key="2">
    <citation type="submission" date="2025-08" db="UniProtKB">
        <authorList>
            <consortium name="Ensembl"/>
        </authorList>
    </citation>
    <scope>IDENTIFICATION</scope>
</reference>
<evidence type="ECO:0000256" key="4">
    <source>
        <dbReference type="ARBA" id="ARBA00023242"/>
    </source>
</evidence>
<evidence type="ECO:0000313" key="9">
    <source>
        <dbReference type="Proteomes" id="UP000472271"/>
    </source>
</evidence>
<dbReference type="FunCoup" id="A0A673ANE0">
    <property type="interactions" value="7"/>
</dbReference>
<dbReference type="SUPFAM" id="SSF49899">
    <property type="entry name" value="Concanavalin A-like lectins/glucanases"/>
    <property type="match status" value="1"/>
</dbReference>
<dbReference type="CDD" id="cd12884">
    <property type="entry name" value="SPRY_hnRNP"/>
    <property type="match status" value="1"/>
</dbReference>
<organism evidence="8 9">
    <name type="scientific">Sphaeramia orbicularis</name>
    <name type="common">orbiculate cardinalfish</name>
    <dbReference type="NCBI Taxonomy" id="375764"/>
    <lineage>
        <taxon>Eukaryota</taxon>
        <taxon>Metazoa</taxon>
        <taxon>Chordata</taxon>
        <taxon>Craniata</taxon>
        <taxon>Vertebrata</taxon>
        <taxon>Euteleostomi</taxon>
        <taxon>Actinopterygii</taxon>
        <taxon>Neopterygii</taxon>
        <taxon>Teleostei</taxon>
        <taxon>Neoteleostei</taxon>
        <taxon>Acanthomorphata</taxon>
        <taxon>Gobiaria</taxon>
        <taxon>Kurtiformes</taxon>
        <taxon>Apogonoidei</taxon>
        <taxon>Apogonidae</taxon>
        <taxon>Apogoninae</taxon>
        <taxon>Sphaeramia</taxon>
    </lineage>
</organism>
<dbReference type="Pfam" id="PF13671">
    <property type="entry name" value="AAA_33"/>
    <property type="match status" value="1"/>
</dbReference>
<accession>A0A673ANE0</accession>
<feature type="compositionally biased region" description="Basic residues" evidence="5">
    <location>
        <begin position="568"/>
        <end position="580"/>
    </location>
</feature>
<dbReference type="SMART" id="SM00449">
    <property type="entry name" value="SPRY"/>
    <property type="match status" value="1"/>
</dbReference>
<dbReference type="InterPro" id="IPR035778">
    <property type="entry name" value="SPRY_hnRNP_U"/>
</dbReference>
<dbReference type="PANTHER" id="PTHR12381">
    <property type="entry name" value="HETEROGENEOUS NUCLEAR RIBONUCLEOPROTEIN U FAMILY MEMBER"/>
    <property type="match status" value="1"/>
</dbReference>
<feature type="region of interest" description="Disordered" evidence="5">
    <location>
        <begin position="600"/>
        <end position="621"/>
    </location>
</feature>
<evidence type="ECO:0000256" key="1">
    <source>
        <dbReference type="ARBA" id="ARBA00004123"/>
    </source>
</evidence>
<feature type="region of interest" description="Disordered" evidence="5">
    <location>
        <begin position="560"/>
        <end position="581"/>
    </location>
</feature>
<proteinExistence type="predicted"/>
<keyword evidence="9" id="KW-1185">Reference proteome</keyword>
<keyword evidence="2" id="KW-0488">Methylation</keyword>
<dbReference type="SUPFAM" id="SSF68906">
    <property type="entry name" value="SAP domain"/>
    <property type="match status" value="1"/>
</dbReference>
<dbReference type="Pfam" id="PF02037">
    <property type="entry name" value="SAP"/>
    <property type="match status" value="1"/>
</dbReference>
<protein>
    <submittedName>
        <fullName evidence="8">Si:ch211-107m4.1</fullName>
    </submittedName>
</protein>
<dbReference type="InterPro" id="IPR003034">
    <property type="entry name" value="SAP_dom"/>
</dbReference>
<dbReference type="InterPro" id="IPR036361">
    <property type="entry name" value="SAP_dom_sf"/>
</dbReference>
<feature type="compositionally biased region" description="Polar residues" evidence="5">
    <location>
        <begin position="81"/>
        <end position="96"/>
    </location>
</feature>
<dbReference type="PANTHER" id="PTHR12381:SF66">
    <property type="entry name" value="HETEROGENEOUS NUCLEAR RIBONUCLEOPROTEIN U-LIKE PROTEIN 2"/>
    <property type="match status" value="1"/>
</dbReference>
<dbReference type="InterPro" id="IPR003877">
    <property type="entry name" value="SPRY_dom"/>
</dbReference>
<dbReference type="SUPFAM" id="SSF52540">
    <property type="entry name" value="P-loop containing nucleoside triphosphate hydrolases"/>
    <property type="match status" value="1"/>
</dbReference>
<dbReference type="GO" id="GO:0000380">
    <property type="term" value="P:alternative mRNA splicing, via spliceosome"/>
    <property type="evidence" value="ECO:0007669"/>
    <property type="project" value="TreeGrafter"/>
</dbReference>
<dbReference type="InParanoid" id="A0A673ANE0"/>
<feature type="region of interest" description="Disordered" evidence="5">
    <location>
        <begin position="42"/>
        <end position="143"/>
    </location>
</feature>
<evidence type="ECO:0000313" key="8">
    <source>
        <dbReference type="Ensembl" id="ENSSORP00005030118.1"/>
    </source>
</evidence>
<dbReference type="PROSITE" id="PS50188">
    <property type="entry name" value="B302_SPRY"/>
    <property type="match status" value="1"/>
</dbReference>
<feature type="domain" description="SAP" evidence="7">
    <location>
        <begin position="6"/>
        <end position="40"/>
    </location>
</feature>
<evidence type="ECO:0000256" key="2">
    <source>
        <dbReference type="ARBA" id="ARBA00022481"/>
    </source>
</evidence>
<dbReference type="InterPro" id="IPR043136">
    <property type="entry name" value="B30.2/SPRY_sf"/>
</dbReference>
<dbReference type="PROSITE" id="PS50800">
    <property type="entry name" value="SAP"/>
    <property type="match status" value="1"/>
</dbReference>
<feature type="domain" description="B30.2/SPRY" evidence="6">
    <location>
        <begin position="161"/>
        <end position="363"/>
    </location>
</feature>